<reference evidence="1 2" key="1">
    <citation type="submission" date="2014-12" db="EMBL/GenBank/DDBJ databases">
        <title>Draft genome sequence of Paenibacillus kamchatkensis strain B-2647.</title>
        <authorList>
            <person name="Karlyshev A.V."/>
            <person name="Kudryashova E.B."/>
        </authorList>
    </citation>
    <scope>NUCLEOTIDE SEQUENCE [LARGE SCALE GENOMIC DNA]</scope>
    <source>
        <strain evidence="1 2">VKM B-2647</strain>
    </source>
</reference>
<name>A0ABR5AF48_9BACL</name>
<organism evidence="1 2">
    <name type="scientific">Gordoniibacillus kamchatkensis</name>
    <dbReference type="NCBI Taxonomy" id="1590651"/>
    <lineage>
        <taxon>Bacteria</taxon>
        <taxon>Bacillati</taxon>
        <taxon>Bacillota</taxon>
        <taxon>Bacilli</taxon>
        <taxon>Bacillales</taxon>
        <taxon>Paenibacillaceae</taxon>
        <taxon>Gordoniibacillus</taxon>
    </lineage>
</organism>
<dbReference type="EMBL" id="JXAK01000033">
    <property type="protein sequence ID" value="KIL39676.1"/>
    <property type="molecule type" value="Genomic_DNA"/>
</dbReference>
<proteinExistence type="predicted"/>
<gene>
    <name evidence="1" type="ORF">SD70_18770</name>
</gene>
<keyword evidence="2" id="KW-1185">Reference proteome</keyword>
<dbReference type="Proteomes" id="UP000031967">
    <property type="component" value="Unassembled WGS sequence"/>
</dbReference>
<sequence length="377" mass="43190">MVPIEIVGITDFNNFRLLSDEDAQVLVNEVFSRLERMKISKTGALGHFLVHGDMVAPTAIALTIAELHKREAKDDWLLRLYDRSHNIKVDKSVHLEPFFGVREDLMSFQSRKMNRSLLTYFYYSVVEGKRHADIAYELSQRMRGHKDLDSTSTYIVSTNKDGSIDRVSLNLANRGHFGWLYNLIVQHYFDSASKQSLEERTAYIMAFREEFTPQQLELVSRFLKESEKARESLALRVAKMTTEEITQFLNKISKGELPSKMKNAQCFVYPECSYPTANSCLHCENIIPRSYLLISINQELNRLIDSICATTLEAIAFRDYKILTMVLDLLKQAEKQFGRNFIQSFINLEELKNGLLAVHAIVSKVGALENVSTGPIQ</sequence>
<accession>A0ABR5AF48</accession>
<comment type="caution">
    <text evidence="1">The sequence shown here is derived from an EMBL/GenBank/DDBJ whole genome shotgun (WGS) entry which is preliminary data.</text>
</comment>
<evidence type="ECO:0000313" key="1">
    <source>
        <dbReference type="EMBL" id="KIL39676.1"/>
    </source>
</evidence>
<protein>
    <submittedName>
        <fullName evidence="1">Uncharacterized protein</fullName>
    </submittedName>
</protein>
<evidence type="ECO:0000313" key="2">
    <source>
        <dbReference type="Proteomes" id="UP000031967"/>
    </source>
</evidence>